<keyword evidence="1" id="KW-0175">Coiled coil</keyword>
<dbReference type="AlphaFoldDB" id="A0A068S856"/>
<dbReference type="EMBL" id="CBTN010000053">
    <property type="protein sequence ID" value="CDH58180.1"/>
    <property type="molecule type" value="Genomic_DNA"/>
</dbReference>
<dbReference type="OrthoDB" id="2287144at2759"/>
<reference evidence="3" key="1">
    <citation type="submission" date="2013-08" db="EMBL/GenBank/DDBJ databases">
        <title>Gene expansion shapes genome architecture in the human pathogen Lichtheimia corymbifera: an evolutionary genomics analysis in the ancient terrestrial Mucorales (Mucoromycotina).</title>
        <authorList>
            <person name="Schwartze V.U."/>
            <person name="Winter S."/>
            <person name="Shelest E."/>
            <person name="Marcet-Houben M."/>
            <person name="Horn F."/>
            <person name="Wehner S."/>
            <person name="Hoffmann K."/>
            <person name="Riege K."/>
            <person name="Sammeth M."/>
            <person name="Nowrousian M."/>
            <person name="Valiante V."/>
            <person name="Linde J."/>
            <person name="Jacobsen I.D."/>
            <person name="Marz M."/>
            <person name="Brakhage A.A."/>
            <person name="Gabaldon T."/>
            <person name="Bocker S."/>
            <person name="Voigt K."/>
        </authorList>
    </citation>
    <scope>NUCLEOTIDE SEQUENCE [LARGE SCALE GENOMIC DNA]</scope>
    <source>
        <strain evidence="3">FSU 9682</strain>
    </source>
</reference>
<protein>
    <submittedName>
        <fullName evidence="3">Uncharacterized protein</fullName>
    </submittedName>
</protein>
<evidence type="ECO:0000256" key="2">
    <source>
        <dbReference type="SAM" id="MobiDB-lite"/>
    </source>
</evidence>
<proteinExistence type="predicted"/>
<feature type="compositionally biased region" description="Low complexity" evidence="2">
    <location>
        <begin position="10"/>
        <end position="49"/>
    </location>
</feature>
<comment type="caution">
    <text evidence="3">The sequence shown here is derived from an EMBL/GenBank/DDBJ whole genome shotgun (WGS) entry which is preliminary data.</text>
</comment>
<keyword evidence="4" id="KW-1185">Reference proteome</keyword>
<dbReference type="Proteomes" id="UP000027586">
    <property type="component" value="Unassembled WGS sequence"/>
</dbReference>
<evidence type="ECO:0000313" key="4">
    <source>
        <dbReference type="Proteomes" id="UP000027586"/>
    </source>
</evidence>
<evidence type="ECO:0000256" key="1">
    <source>
        <dbReference type="SAM" id="Coils"/>
    </source>
</evidence>
<gene>
    <name evidence="3" type="ORF">LCOR_09053.1</name>
</gene>
<organism evidence="3 4">
    <name type="scientific">Lichtheimia corymbifera JMRC:FSU:9682</name>
    <dbReference type="NCBI Taxonomy" id="1263082"/>
    <lineage>
        <taxon>Eukaryota</taxon>
        <taxon>Fungi</taxon>
        <taxon>Fungi incertae sedis</taxon>
        <taxon>Mucoromycota</taxon>
        <taxon>Mucoromycotina</taxon>
        <taxon>Mucoromycetes</taxon>
        <taxon>Mucorales</taxon>
        <taxon>Lichtheimiaceae</taxon>
        <taxon>Lichtheimia</taxon>
    </lineage>
</organism>
<dbReference type="Gene3D" id="1.10.287.1490">
    <property type="match status" value="1"/>
</dbReference>
<sequence length="317" mass="36625">MESRKRKATDTPTTTTTTRRVIKRPATTTTTSRTPTLATTRATAVRAAAIRSQNNSTTTTTTTTTKRKRPATTNGDTKSKNNNATGQQPKPRPHWDIRGRIRDMEERLQQDQEKSMLLYGFAELEKYRDGLMSTVEDKESEIQDYTRRLGEADTELKTLEKKHKQEIEDTQARCNARIQELEDKQQHRRRQIATAEMDLEDVKRKMDDAQRNADKALEEHQALKKTIDEATDTYKHVEGQLINLKLKVTKADSLVLERNQRIERLTKELEQETKKADELEAKYQDEQRLLQQLSDTIAQYESKAEQERSKKKTSSSS</sequence>
<dbReference type="VEuPathDB" id="FungiDB:LCOR_09053.1"/>
<dbReference type="SUPFAM" id="SSF57997">
    <property type="entry name" value="Tropomyosin"/>
    <property type="match status" value="1"/>
</dbReference>
<name>A0A068S856_9FUNG</name>
<feature type="region of interest" description="Disordered" evidence="2">
    <location>
        <begin position="1"/>
        <end position="97"/>
    </location>
</feature>
<evidence type="ECO:0000313" key="3">
    <source>
        <dbReference type="EMBL" id="CDH58180.1"/>
    </source>
</evidence>
<feature type="coiled-coil region" evidence="1">
    <location>
        <begin position="128"/>
        <end position="310"/>
    </location>
</feature>
<feature type="compositionally biased region" description="Polar residues" evidence="2">
    <location>
        <begin position="71"/>
        <end position="88"/>
    </location>
</feature>
<accession>A0A068S856</accession>
<dbReference type="STRING" id="1263082.A0A068S856"/>